<gene>
    <name evidence="2" type="ORF">FXF68_11500</name>
</gene>
<feature type="region of interest" description="Disordered" evidence="1">
    <location>
        <begin position="1"/>
        <end position="40"/>
    </location>
</feature>
<sequence length="99" mass="10261">MADTRPVQLPGETGPDAPGPVRSSPGRTALEASPRSGPGHVWVARGKTLVKHCPAIGTDEHLAVPPLRRPPSVFADAARSVRCGAPDGSPHRGQSRECG</sequence>
<dbReference type="RefSeq" id="WP_148758902.1">
    <property type="nucleotide sequence ID" value="NZ_VSRQ01000002.1"/>
</dbReference>
<evidence type="ECO:0000256" key="1">
    <source>
        <dbReference type="SAM" id="MobiDB-lite"/>
    </source>
</evidence>
<keyword evidence="3" id="KW-1185">Reference proteome</keyword>
<feature type="region of interest" description="Disordered" evidence="1">
    <location>
        <begin position="79"/>
        <end position="99"/>
    </location>
</feature>
<dbReference type="AlphaFoldDB" id="A0A5D3FSN4"/>
<name>A0A5D3FSN4_9ACTN</name>
<dbReference type="Proteomes" id="UP000323505">
    <property type="component" value="Unassembled WGS sequence"/>
</dbReference>
<protein>
    <submittedName>
        <fullName evidence="2">Uncharacterized protein</fullName>
    </submittedName>
</protein>
<evidence type="ECO:0000313" key="3">
    <source>
        <dbReference type="Proteomes" id="UP000323505"/>
    </source>
</evidence>
<organism evidence="2 3">
    <name type="scientific">Actinomadura decatromicini</name>
    <dbReference type="NCBI Taxonomy" id="2604572"/>
    <lineage>
        <taxon>Bacteria</taxon>
        <taxon>Bacillati</taxon>
        <taxon>Actinomycetota</taxon>
        <taxon>Actinomycetes</taxon>
        <taxon>Streptosporangiales</taxon>
        <taxon>Thermomonosporaceae</taxon>
        <taxon>Actinomadura</taxon>
    </lineage>
</organism>
<proteinExistence type="predicted"/>
<accession>A0A5D3FSN4</accession>
<dbReference type="EMBL" id="VSRQ01000002">
    <property type="protein sequence ID" value="TYK51068.1"/>
    <property type="molecule type" value="Genomic_DNA"/>
</dbReference>
<reference evidence="2 3" key="1">
    <citation type="submission" date="2019-08" db="EMBL/GenBank/DDBJ databases">
        <title>Actinomadura sp. nov. CYP1-5 isolated from mountain soil.</title>
        <authorList>
            <person name="Songsumanus A."/>
            <person name="Kuncharoen N."/>
            <person name="Kudo T."/>
            <person name="Yuki M."/>
            <person name="Igarashi Y."/>
            <person name="Tanasupawat S."/>
        </authorList>
    </citation>
    <scope>NUCLEOTIDE SEQUENCE [LARGE SCALE GENOMIC DNA]</scope>
    <source>
        <strain evidence="2 3">CYP1-5</strain>
    </source>
</reference>
<comment type="caution">
    <text evidence="2">The sequence shown here is derived from an EMBL/GenBank/DDBJ whole genome shotgun (WGS) entry which is preliminary data.</text>
</comment>
<evidence type="ECO:0000313" key="2">
    <source>
        <dbReference type="EMBL" id="TYK51068.1"/>
    </source>
</evidence>